<dbReference type="EMBL" id="FMYM01000012">
    <property type="protein sequence ID" value="SDC67069.1"/>
    <property type="molecule type" value="Genomic_DNA"/>
</dbReference>
<dbReference type="AlphaFoldDB" id="A0A1G6NGU3"/>
<sequence>MDALRPWSEETPLTTVSGGGSFFWSRGGNLLRPWCADGLICRGGQFPV</sequence>
<reference evidence="2" key="1">
    <citation type="submission" date="2016-09" db="EMBL/GenBank/DDBJ databases">
        <authorList>
            <person name="Varghese N."/>
            <person name="Submissions S."/>
        </authorList>
    </citation>
    <scope>NUCLEOTIDE SEQUENCE [LARGE SCALE GENOMIC DNA]</scope>
    <source>
        <strain evidence="2">25nlg</strain>
    </source>
</reference>
<name>A0A1G6NGU3_9BACI</name>
<proteinExistence type="predicted"/>
<gene>
    <name evidence="1" type="ORF">SAMN05421737_11278</name>
</gene>
<keyword evidence="2" id="KW-1185">Reference proteome</keyword>
<evidence type="ECO:0000313" key="1">
    <source>
        <dbReference type="EMBL" id="SDC67069.1"/>
    </source>
</evidence>
<organism evidence="1 2">
    <name type="scientific">Shouchella lonarensis</name>
    <dbReference type="NCBI Taxonomy" id="1464122"/>
    <lineage>
        <taxon>Bacteria</taxon>
        <taxon>Bacillati</taxon>
        <taxon>Bacillota</taxon>
        <taxon>Bacilli</taxon>
        <taxon>Bacillales</taxon>
        <taxon>Bacillaceae</taxon>
        <taxon>Shouchella</taxon>
    </lineage>
</organism>
<accession>A0A1G6NGU3</accession>
<protein>
    <submittedName>
        <fullName evidence="1">Uncharacterized protein</fullName>
    </submittedName>
</protein>
<dbReference type="Proteomes" id="UP000242662">
    <property type="component" value="Unassembled WGS sequence"/>
</dbReference>
<evidence type="ECO:0000313" key="2">
    <source>
        <dbReference type="Proteomes" id="UP000242662"/>
    </source>
</evidence>